<evidence type="ECO:0000313" key="2">
    <source>
        <dbReference type="Proteomes" id="UP000325315"/>
    </source>
</evidence>
<proteinExistence type="predicted"/>
<dbReference type="AlphaFoldDB" id="A0A5B6WU15"/>
<sequence length="89" mass="10037">MENTWVEDFSPRKSLGKDITGPKLRKMYMSSFAHVILAKGTMTANRTSSDHVKPLGICNLGSQHPQPIPHSHEIEEIHSCRDGLFHQID</sequence>
<accession>A0A5B6WU15</accession>
<name>A0A5B6WU15_9ROSI</name>
<protein>
    <submittedName>
        <fullName evidence="1">Uncharacterized protein</fullName>
    </submittedName>
</protein>
<keyword evidence="2" id="KW-1185">Reference proteome</keyword>
<dbReference type="Proteomes" id="UP000325315">
    <property type="component" value="Unassembled WGS sequence"/>
</dbReference>
<organism evidence="1 2">
    <name type="scientific">Gossypium australe</name>
    <dbReference type="NCBI Taxonomy" id="47621"/>
    <lineage>
        <taxon>Eukaryota</taxon>
        <taxon>Viridiplantae</taxon>
        <taxon>Streptophyta</taxon>
        <taxon>Embryophyta</taxon>
        <taxon>Tracheophyta</taxon>
        <taxon>Spermatophyta</taxon>
        <taxon>Magnoliopsida</taxon>
        <taxon>eudicotyledons</taxon>
        <taxon>Gunneridae</taxon>
        <taxon>Pentapetalae</taxon>
        <taxon>rosids</taxon>
        <taxon>malvids</taxon>
        <taxon>Malvales</taxon>
        <taxon>Malvaceae</taxon>
        <taxon>Malvoideae</taxon>
        <taxon>Gossypium</taxon>
    </lineage>
</organism>
<reference evidence="2" key="1">
    <citation type="journal article" date="2019" name="Plant Biotechnol. J.">
        <title>Genome sequencing of the Australian wild diploid species Gossypium australe highlights disease resistance and delayed gland morphogenesis.</title>
        <authorList>
            <person name="Cai Y."/>
            <person name="Cai X."/>
            <person name="Wang Q."/>
            <person name="Wang P."/>
            <person name="Zhang Y."/>
            <person name="Cai C."/>
            <person name="Xu Y."/>
            <person name="Wang K."/>
            <person name="Zhou Z."/>
            <person name="Wang C."/>
            <person name="Geng S."/>
            <person name="Li B."/>
            <person name="Dong Q."/>
            <person name="Hou Y."/>
            <person name="Wang H."/>
            <person name="Ai P."/>
            <person name="Liu Z."/>
            <person name="Yi F."/>
            <person name="Sun M."/>
            <person name="An G."/>
            <person name="Cheng J."/>
            <person name="Zhang Y."/>
            <person name="Shi Q."/>
            <person name="Xie Y."/>
            <person name="Shi X."/>
            <person name="Chang Y."/>
            <person name="Huang F."/>
            <person name="Chen Y."/>
            <person name="Hong S."/>
            <person name="Mi L."/>
            <person name="Sun Q."/>
            <person name="Zhang L."/>
            <person name="Zhou B."/>
            <person name="Peng R."/>
            <person name="Zhang X."/>
            <person name="Liu F."/>
        </authorList>
    </citation>
    <scope>NUCLEOTIDE SEQUENCE [LARGE SCALE GENOMIC DNA]</scope>
    <source>
        <strain evidence="2">cv. PA1801</strain>
    </source>
</reference>
<dbReference type="EMBL" id="SMMG02000002">
    <property type="protein sequence ID" value="KAA3484816.1"/>
    <property type="molecule type" value="Genomic_DNA"/>
</dbReference>
<evidence type="ECO:0000313" key="1">
    <source>
        <dbReference type="EMBL" id="KAA3484816.1"/>
    </source>
</evidence>
<comment type="caution">
    <text evidence="1">The sequence shown here is derived from an EMBL/GenBank/DDBJ whole genome shotgun (WGS) entry which is preliminary data.</text>
</comment>
<gene>
    <name evidence="1" type="ORF">EPI10_006875</name>
</gene>